<organism evidence="3 4">
    <name type="scientific">Enterococcus gallinarum</name>
    <dbReference type="NCBI Taxonomy" id="1353"/>
    <lineage>
        <taxon>Bacteria</taxon>
        <taxon>Bacillati</taxon>
        <taxon>Bacillota</taxon>
        <taxon>Bacilli</taxon>
        <taxon>Lactobacillales</taxon>
        <taxon>Enterococcaceae</taxon>
        <taxon>Enterococcus</taxon>
    </lineage>
</organism>
<dbReference type="Pfam" id="PF12695">
    <property type="entry name" value="Abhydrolase_5"/>
    <property type="match status" value="1"/>
</dbReference>
<dbReference type="GO" id="GO:0016787">
    <property type="term" value="F:hydrolase activity"/>
    <property type="evidence" value="ECO:0007669"/>
    <property type="project" value="UniProtKB-KW"/>
</dbReference>
<feature type="domain" description="Alpha/beta hydrolase fold-5" evidence="2">
    <location>
        <begin position="62"/>
        <end position="224"/>
    </location>
</feature>
<dbReference type="OrthoDB" id="9780932at2"/>
<dbReference type="Gene3D" id="3.40.50.1820">
    <property type="entry name" value="alpha/beta hydrolase"/>
    <property type="match status" value="1"/>
</dbReference>
<evidence type="ECO:0000313" key="4">
    <source>
        <dbReference type="Proteomes" id="UP000254807"/>
    </source>
</evidence>
<keyword evidence="4" id="KW-1185">Reference proteome</keyword>
<dbReference type="RefSeq" id="WP_060815150.1">
    <property type="nucleotide sequence ID" value="NZ_JAJGOJ010000001.1"/>
</dbReference>
<proteinExistence type="predicted"/>
<reference evidence="3 4" key="1">
    <citation type="submission" date="2018-06" db="EMBL/GenBank/DDBJ databases">
        <authorList>
            <consortium name="Pathogen Informatics"/>
            <person name="Doyle S."/>
        </authorList>
    </citation>
    <scope>NUCLEOTIDE SEQUENCE [LARGE SCALE GENOMIC DNA]</scope>
    <source>
        <strain evidence="3 4">NCTC12360</strain>
    </source>
</reference>
<keyword evidence="3" id="KW-0378">Hydrolase</keyword>
<dbReference type="Proteomes" id="UP000254807">
    <property type="component" value="Unassembled WGS sequence"/>
</dbReference>
<evidence type="ECO:0000313" key="3">
    <source>
        <dbReference type="EMBL" id="STD81810.1"/>
    </source>
</evidence>
<name>A0A376GWM1_ENTGA</name>
<evidence type="ECO:0000259" key="2">
    <source>
        <dbReference type="Pfam" id="PF12695"/>
    </source>
</evidence>
<dbReference type="EMBL" id="UFYW01000001">
    <property type="protein sequence ID" value="STD81810.1"/>
    <property type="molecule type" value="Genomic_DNA"/>
</dbReference>
<dbReference type="InterPro" id="IPR029059">
    <property type="entry name" value="AB_hydrolase_5"/>
</dbReference>
<protein>
    <submittedName>
        <fullName evidence="3">Hydrolase</fullName>
        <ecNumber evidence="3">3.1.-.-</ecNumber>
    </submittedName>
</protein>
<feature type="region of interest" description="Disordered" evidence="1">
    <location>
        <begin position="204"/>
        <end position="223"/>
    </location>
</feature>
<dbReference type="EC" id="3.1.-.-" evidence="3"/>
<dbReference type="SUPFAM" id="SSF53474">
    <property type="entry name" value="alpha/beta-Hydrolases"/>
    <property type="match status" value="1"/>
</dbReference>
<gene>
    <name evidence="3" type="ORF">NCTC12360_00226</name>
</gene>
<accession>A0A376GWM1</accession>
<dbReference type="InterPro" id="IPR029058">
    <property type="entry name" value="AB_hydrolase_fold"/>
</dbReference>
<dbReference type="AlphaFoldDB" id="A0A376GWM1"/>
<evidence type="ECO:0000256" key="1">
    <source>
        <dbReference type="SAM" id="MobiDB-lite"/>
    </source>
</evidence>
<sequence>MKKYQKILLCLVIGLLLIGAGGWLGWQKLHYTASEAAQTALSKGQEKQDALYFSGDPEKPLVVFYPGALVDAESYSIWAKEVSEKGYSVAIVKMPFDMAVLGGNRAENILNEFPHNGYVIGGHSLGGVMASRYAASQKNGLKGVFFLASYPDEKGSLAETNLPVLSLTASNDEVLNQENYQAAKTYLPDSAIFETISGGNHAGFGSYGSQRGDGSATISNEEQQQQIAEKLTQWLDNLDKTQ</sequence>